<evidence type="ECO:0000256" key="8">
    <source>
        <dbReference type="ARBA" id="ARBA00049348"/>
    </source>
</evidence>
<dbReference type="SUPFAM" id="SSF53155">
    <property type="entry name" value="Methylated DNA-protein cysteine methyltransferase domain"/>
    <property type="match status" value="1"/>
</dbReference>
<dbReference type="GO" id="GO:0003908">
    <property type="term" value="F:methylated-DNA-[protein]-cysteine S-methyltransferase activity"/>
    <property type="evidence" value="ECO:0007669"/>
    <property type="project" value="UniProtKB-UniRule"/>
</dbReference>
<dbReference type="GO" id="GO:0032259">
    <property type="term" value="P:methylation"/>
    <property type="evidence" value="ECO:0007669"/>
    <property type="project" value="UniProtKB-KW"/>
</dbReference>
<dbReference type="CDD" id="cd06445">
    <property type="entry name" value="ATase"/>
    <property type="match status" value="1"/>
</dbReference>
<evidence type="ECO:0000256" key="7">
    <source>
        <dbReference type="ARBA" id="ARBA00023204"/>
    </source>
</evidence>
<reference evidence="12 13" key="1">
    <citation type="submission" date="2020-02" db="EMBL/GenBank/DDBJ databases">
        <title>Draft genome sequence of Lactococcus sp. Hs20B0-1.</title>
        <authorList>
            <person name="Noda S."/>
            <person name="Yuki M."/>
            <person name="Ohkuma M."/>
        </authorList>
    </citation>
    <scope>NUCLEOTIDE SEQUENCE [LARGE SCALE GENOMIC DNA]</scope>
    <source>
        <strain evidence="12 13">Hs20B0-1</strain>
    </source>
</reference>
<evidence type="ECO:0000256" key="2">
    <source>
        <dbReference type="ARBA" id="ARBA00008711"/>
    </source>
</evidence>
<evidence type="ECO:0000259" key="10">
    <source>
        <dbReference type="Pfam" id="PF01035"/>
    </source>
</evidence>
<comment type="miscellaneous">
    <text evidence="9">This enzyme catalyzes only one turnover and therefore is not strictly catalytic. According to one definition, an enzyme is a biocatalyst that acts repeatedly and over many reaction cycles.</text>
</comment>
<gene>
    <name evidence="12" type="ORF">Hs20B_06040</name>
</gene>
<evidence type="ECO:0000256" key="5">
    <source>
        <dbReference type="ARBA" id="ARBA00022679"/>
    </source>
</evidence>
<feature type="active site" description="Nucleophile; methyl group acceptor" evidence="9">
    <location>
        <position position="137"/>
    </location>
</feature>
<keyword evidence="4 9" id="KW-0489">Methyltransferase</keyword>
<dbReference type="GO" id="GO:0006307">
    <property type="term" value="P:DNA alkylation repair"/>
    <property type="evidence" value="ECO:0007669"/>
    <property type="project" value="UniProtKB-UniRule"/>
</dbReference>
<proteinExistence type="inferred from homology"/>
<evidence type="ECO:0000256" key="1">
    <source>
        <dbReference type="ARBA" id="ARBA00001286"/>
    </source>
</evidence>
<evidence type="ECO:0000256" key="4">
    <source>
        <dbReference type="ARBA" id="ARBA00022603"/>
    </source>
</evidence>
<comment type="catalytic activity">
    <reaction evidence="8 9">
        <text>a 6-O-methyl-2'-deoxyguanosine in DNA + L-cysteinyl-[protein] = S-methyl-L-cysteinyl-[protein] + a 2'-deoxyguanosine in DNA</text>
        <dbReference type="Rhea" id="RHEA:24000"/>
        <dbReference type="Rhea" id="RHEA-COMP:10131"/>
        <dbReference type="Rhea" id="RHEA-COMP:10132"/>
        <dbReference type="Rhea" id="RHEA-COMP:11367"/>
        <dbReference type="Rhea" id="RHEA-COMP:11368"/>
        <dbReference type="ChEBI" id="CHEBI:29950"/>
        <dbReference type="ChEBI" id="CHEBI:82612"/>
        <dbReference type="ChEBI" id="CHEBI:85445"/>
        <dbReference type="ChEBI" id="CHEBI:85448"/>
        <dbReference type="EC" id="2.1.1.63"/>
    </reaction>
</comment>
<dbReference type="InterPro" id="IPR008332">
    <property type="entry name" value="MethylG_MeTrfase_N"/>
</dbReference>
<accession>A0A6A0B5A7</accession>
<feature type="domain" description="Methylguanine DNA methyltransferase ribonuclease-like" evidence="11">
    <location>
        <begin position="4"/>
        <end position="77"/>
    </location>
</feature>
<keyword evidence="7 9" id="KW-0234">DNA repair</keyword>
<dbReference type="AlphaFoldDB" id="A0A6A0B5A7"/>
<dbReference type="PANTHER" id="PTHR10815">
    <property type="entry name" value="METHYLATED-DNA--PROTEIN-CYSTEINE METHYLTRANSFERASE"/>
    <property type="match status" value="1"/>
</dbReference>
<comment type="catalytic activity">
    <reaction evidence="1 9">
        <text>a 4-O-methyl-thymidine in DNA + L-cysteinyl-[protein] = a thymidine in DNA + S-methyl-L-cysteinyl-[protein]</text>
        <dbReference type="Rhea" id="RHEA:53428"/>
        <dbReference type="Rhea" id="RHEA-COMP:10131"/>
        <dbReference type="Rhea" id="RHEA-COMP:10132"/>
        <dbReference type="Rhea" id="RHEA-COMP:13555"/>
        <dbReference type="Rhea" id="RHEA-COMP:13556"/>
        <dbReference type="ChEBI" id="CHEBI:29950"/>
        <dbReference type="ChEBI" id="CHEBI:82612"/>
        <dbReference type="ChEBI" id="CHEBI:137386"/>
        <dbReference type="ChEBI" id="CHEBI:137387"/>
        <dbReference type="EC" id="2.1.1.63"/>
    </reaction>
</comment>
<dbReference type="Pfam" id="PF01035">
    <property type="entry name" value="DNA_binding_1"/>
    <property type="match status" value="1"/>
</dbReference>
<dbReference type="SUPFAM" id="SSF46767">
    <property type="entry name" value="Methylated DNA-protein cysteine methyltransferase, C-terminal domain"/>
    <property type="match status" value="1"/>
</dbReference>
<organism evidence="12 13">
    <name type="scientific">Pseudolactococcus insecticola</name>
    <dbReference type="NCBI Taxonomy" id="2709158"/>
    <lineage>
        <taxon>Bacteria</taxon>
        <taxon>Bacillati</taxon>
        <taxon>Bacillota</taxon>
        <taxon>Bacilli</taxon>
        <taxon>Lactobacillales</taxon>
        <taxon>Streptococcaceae</taxon>
        <taxon>Pseudolactococcus</taxon>
    </lineage>
</organism>
<sequence length="177" mass="19332">MAYYKTTYQSPLGQLTLASDGKNLNSLWFENQKYFGATLPDSVLTSDELPVFADVKAWLDMYFSGDQSDPSDLPLSPIGSDFRQEVWQFLREIPYGSLVTYGDIAKMIARKRGLVSMSAQAIGGAVGHNPLSIIVPCHRVVGQNGSLTGYAGGIDRKIRLLELEGVAVADLTVPSER</sequence>
<dbReference type="Gene3D" id="1.10.10.10">
    <property type="entry name" value="Winged helix-like DNA-binding domain superfamily/Winged helix DNA-binding domain"/>
    <property type="match status" value="1"/>
</dbReference>
<comment type="function">
    <text evidence="9">Involved in the cellular defense against the biological effects of O6-methylguanine (O6-MeG) and O4-methylthymine (O4-MeT) in DNA. Repairs the methylated nucleobase in DNA by stoichiometrically transferring the methyl group to a cysteine residue in the enzyme. This is a suicide reaction: the enzyme is irreversibly inactivated.</text>
</comment>
<keyword evidence="13" id="KW-1185">Reference proteome</keyword>
<dbReference type="EC" id="2.1.1.63" evidence="9"/>
<name>A0A6A0B5A7_9LACT</name>
<feature type="domain" description="Methylated-DNA-[protein]-cysteine S-methyltransferase DNA binding" evidence="10">
    <location>
        <begin position="81"/>
        <end position="166"/>
    </location>
</feature>
<evidence type="ECO:0000256" key="9">
    <source>
        <dbReference type="HAMAP-Rule" id="MF_00772"/>
    </source>
</evidence>
<dbReference type="GO" id="GO:0005737">
    <property type="term" value="C:cytoplasm"/>
    <property type="evidence" value="ECO:0007669"/>
    <property type="project" value="UniProtKB-SubCell"/>
</dbReference>
<dbReference type="InterPro" id="IPR036217">
    <property type="entry name" value="MethylDNA_cys_MeTrfase_DNAb"/>
</dbReference>
<dbReference type="InterPro" id="IPR036631">
    <property type="entry name" value="MGMT_N_sf"/>
</dbReference>
<dbReference type="InterPro" id="IPR001497">
    <property type="entry name" value="MethylDNA_cys_MeTrfase_AS"/>
</dbReference>
<comment type="caution">
    <text evidence="12">The sequence shown here is derived from an EMBL/GenBank/DDBJ whole genome shotgun (WGS) entry which is preliminary data.</text>
</comment>
<dbReference type="PANTHER" id="PTHR10815:SF5">
    <property type="entry name" value="METHYLATED-DNA--PROTEIN-CYSTEINE METHYLTRANSFERASE"/>
    <property type="match status" value="1"/>
</dbReference>
<evidence type="ECO:0000256" key="3">
    <source>
        <dbReference type="ARBA" id="ARBA00022490"/>
    </source>
</evidence>
<dbReference type="EMBL" id="BLLH01000002">
    <property type="protein sequence ID" value="GFH40206.1"/>
    <property type="molecule type" value="Genomic_DNA"/>
</dbReference>
<dbReference type="InterPro" id="IPR023546">
    <property type="entry name" value="MGMT"/>
</dbReference>
<dbReference type="RefSeq" id="WP_172355524.1">
    <property type="nucleotide sequence ID" value="NZ_BLLH01000002.1"/>
</dbReference>
<comment type="subcellular location">
    <subcellularLocation>
        <location evidence="9">Cytoplasm</location>
    </subcellularLocation>
</comment>
<dbReference type="HAMAP" id="MF_00772">
    <property type="entry name" value="OGT"/>
    <property type="match status" value="1"/>
</dbReference>
<dbReference type="InterPro" id="IPR036388">
    <property type="entry name" value="WH-like_DNA-bd_sf"/>
</dbReference>
<dbReference type="FunFam" id="1.10.10.10:FF:000214">
    <property type="entry name" value="Methylated-DNA--protein-cysteine methyltransferase"/>
    <property type="match status" value="1"/>
</dbReference>
<dbReference type="InterPro" id="IPR014048">
    <property type="entry name" value="MethylDNA_cys_MeTrfase_DNA-bd"/>
</dbReference>
<comment type="similarity">
    <text evidence="2 9">Belongs to the MGMT family.</text>
</comment>
<keyword evidence="6 9" id="KW-0227">DNA damage</keyword>
<dbReference type="Gene3D" id="3.30.160.70">
    <property type="entry name" value="Methylated DNA-protein cysteine methyltransferase domain"/>
    <property type="match status" value="1"/>
</dbReference>
<dbReference type="NCBIfam" id="TIGR00589">
    <property type="entry name" value="ogt"/>
    <property type="match status" value="1"/>
</dbReference>
<dbReference type="PROSITE" id="PS00374">
    <property type="entry name" value="MGMT"/>
    <property type="match status" value="1"/>
</dbReference>
<evidence type="ECO:0000259" key="11">
    <source>
        <dbReference type="Pfam" id="PF02870"/>
    </source>
</evidence>
<evidence type="ECO:0000256" key="6">
    <source>
        <dbReference type="ARBA" id="ARBA00022763"/>
    </source>
</evidence>
<keyword evidence="5 9" id="KW-0808">Transferase</keyword>
<dbReference type="Pfam" id="PF02870">
    <property type="entry name" value="Methyltransf_1N"/>
    <property type="match status" value="1"/>
</dbReference>
<keyword evidence="3 9" id="KW-0963">Cytoplasm</keyword>
<dbReference type="Proteomes" id="UP000475928">
    <property type="component" value="Unassembled WGS sequence"/>
</dbReference>
<evidence type="ECO:0000313" key="12">
    <source>
        <dbReference type="EMBL" id="GFH40206.1"/>
    </source>
</evidence>
<evidence type="ECO:0000313" key="13">
    <source>
        <dbReference type="Proteomes" id="UP000475928"/>
    </source>
</evidence>
<protein>
    <recommendedName>
        <fullName evidence="9">Methylated-DNA--protein-cysteine methyltransferase</fullName>
        <ecNumber evidence="9">2.1.1.63</ecNumber>
    </recommendedName>
    <alternativeName>
        <fullName evidence="9">6-O-methylguanine-DNA methyltransferase</fullName>
        <shortName evidence="9">MGMT</shortName>
    </alternativeName>
    <alternativeName>
        <fullName evidence="9">O-6-methylguanine-DNA-alkyltransferase</fullName>
    </alternativeName>
</protein>